<dbReference type="RefSeq" id="WP_097205584.1">
    <property type="nucleotide sequence ID" value="NZ_JACHXB010000003.1"/>
</dbReference>
<feature type="transmembrane region" description="Helical" evidence="2">
    <location>
        <begin position="130"/>
        <end position="152"/>
    </location>
</feature>
<name>A0A285E997_9ACTN</name>
<organism evidence="3 4">
    <name type="scientific">Geodermatophilus sabuli</name>
    <dbReference type="NCBI Taxonomy" id="1564158"/>
    <lineage>
        <taxon>Bacteria</taxon>
        <taxon>Bacillati</taxon>
        <taxon>Actinomycetota</taxon>
        <taxon>Actinomycetes</taxon>
        <taxon>Geodermatophilales</taxon>
        <taxon>Geodermatophilaceae</taxon>
        <taxon>Geodermatophilus</taxon>
    </lineage>
</organism>
<feature type="transmembrane region" description="Helical" evidence="2">
    <location>
        <begin position="164"/>
        <end position="189"/>
    </location>
</feature>
<protein>
    <submittedName>
        <fullName evidence="3">Cytochrome c-type biogenesis protein</fullName>
    </submittedName>
</protein>
<feature type="transmembrane region" description="Helical" evidence="2">
    <location>
        <begin position="209"/>
        <end position="231"/>
    </location>
</feature>
<evidence type="ECO:0000313" key="3">
    <source>
        <dbReference type="EMBL" id="SNX95605.1"/>
    </source>
</evidence>
<dbReference type="OrthoDB" id="9803065at2"/>
<reference evidence="3 4" key="1">
    <citation type="submission" date="2017-09" db="EMBL/GenBank/DDBJ databases">
        <authorList>
            <person name="Ehlers B."/>
            <person name="Leendertz F.H."/>
        </authorList>
    </citation>
    <scope>NUCLEOTIDE SEQUENCE [LARGE SCALE GENOMIC DNA]</scope>
    <source>
        <strain evidence="3 4">DSM 46844</strain>
    </source>
</reference>
<feature type="region of interest" description="Disordered" evidence="1">
    <location>
        <begin position="51"/>
        <end position="72"/>
    </location>
</feature>
<sequence>MGETLGGLVTDGPLLVAAAVAALVGLVSFASPCVLPLVPGYLSYVTGLAGVGAPSPSRSRRRDRPAGSAGGQGAMVAEDVAVDVAVDDRAPRGRMVLGALLFVLGFTAVFVAFGAAFGGLGRLLLQHADVLTRVFGVVTIVMGLAFLGWLPFLQRTARLSARPVAGLAGAPLLGIVFGLGWTPCLGPTLAAVNSLAYVEATAGRGAFLGIAYCLGLGVPFVLVALGARWALGATSFLRRHARTVTRVGGALLVVVGVLLVTGAWTEMMGWLRSWLATTGFGESAL</sequence>
<evidence type="ECO:0000256" key="2">
    <source>
        <dbReference type="SAM" id="Phobius"/>
    </source>
</evidence>
<feature type="transmembrane region" description="Helical" evidence="2">
    <location>
        <begin position="243"/>
        <end position="264"/>
    </location>
</feature>
<keyword evidence="4" id="KW-1185">Reference proteome</keyword>
<keyword evidence="2" id="KW-0812">Transmembrane</keyword>
<keyword evidence="2" id="KW-1133">Transmembrane helix</keyword>
<dbReference type="InterPro" id="IPR051790">
    <property type="entry name" value="Cytochrome_c-biogenesis_DsbD"/>
</dbReference>
<proteinExistence type="predicted"/>
<dbReference type="AlphaFoldDB" id="A0A285E997"/>
<dbReference type="PANTHER" id="PTHR31272:SF4">
    <property type="entry name" value="CYTOCHROME C-TYPE BIOGENESIS PROTEIN HI_1454-RELATED"/>
    <property type="match status" value="1"/>
</dbReference>
<dbReference type="EMBL" id="OBDO01000002">
    <property type="protein sequence ID" value="SNX95605.1"/>
    <property type="molecule type" value="Genomic_DNA"/>
</dbReference>
<evidence type="ECO:0000256" key="1">
    <source>
        <dbReference type="SAM" id="MobiDB-lite"/>
    </source>
</evidence>
<evidence type="ECO:0000313" key="4">
    <source>
        <dbReference type="Proteomes" id="UP000219514"/>
    </source>
</evidence>
<feature type="transmembrane region" description="Helical" evidence="2">
    <location>
        <begin position="12"/>
        <end position="31"/>
    </location>
</feature>
<feature type="transmembrane region" description="Helical" evidence="2">
    <location>
        <begin position="96"/>
        <end position="118"/>
    </location>
</feature>
<dbReference type="PANTHER" id="PTHR31272">
    <property type="entry name" value="CYTOCHROME C-TYPE BIOGENESIS PROTEIN HI_1454-RELATED"/>
    <property type="match status" value="1"/>
</dbReference>
<gene>
    <name evidence="3" type="ORF">SAMN06893097_102305</name>
</gene>
<accession>A0A285E997</accession>
<keyword evidence="2" id="KW-0472">Membrane</keyword>
<dbReference type="Proteomes" id="UP000219514">
    <property type="component" value="Unassembled WGS sequence"/>
</dbReference>